<dbReference type="AlphaFoldDB" id="A0A9P4MI72"/>
<comment type="caution">
    <text evidence="6">The sequence shown here is derived from an EMBL/GenBank/DDBJ whole genome shotgun (WGS) entry which is preliminary data.</text>
</comment>
<sequence>MSRSVPPARKVAKSEYIETETGNKISRKARIEGKPNIMLGGKTVIMAEVCLRGDLHRFSCSDGVDKGPTTSISIGRYAVVATGTTLRPPCRISRGQMAYYPIRIGDNVFIGPSCMISAISISSHVYIGANCVLSPFCIIKENCKVLPNTVVPANMVVPPSSVVGGNPGRVIDDVGEGWGAGTGGPGEDWVEGGDLRELVRSIK</sequence>
<dbReference type="Proteomes" id="UP000799439">
    <property type="component" value="Unassembled WGS sequence"/>
</dbReference>
<evidence type="ECO:0000256" key="2">
    <source>
        <dbReference type="ARBA" id="ARBA00022490"/>
    </source>
</evidence>
<comment type="similarity">
    <text evidence="4">Belongs to the dynactin subunits 5/6 family. Dynactin subunit 5 subfamily.</text>
</comment>
<comment type="subcellular location">
    <subcellularLocation>
        <location evidence="1">Cytoplasm</location>
        <location evidence="1">Cytoskeleton</location>
    </subcellularLocation>
</comment>
<dbReference type="SUPFAM" id="SSF51161">
    <property type="entry name" value="Trimeric LpxA-like enzymes"/>
    <property type="match status" value="1"/>
</dbReference>
<dbReference type="PANTHER" id="PTHR46126">
    <property type="entry name" value="DYNACTIN SUBUNIT 5"/>
    <property type="match status" value="1"/>
</dbReference>
<gene>
    <name evidence="6" type="ORF">K461DRAFT_276941</name>
</gene>
<name>A0A9P4MI72_9PEZI</name>
<proteinExistence type="inferred from homology"/>
<evidence type="ECO:0000256" key="4">
    <source>
        <dbReference type="ARBA" id="ARBA00034706"/>
    </source>
</evidence>
<evidence type="ECO:0000313" key="6">
    <source>
        <dbReference type="EMBL" id="KAF2153883.1"/>
    </source>
</evidence>
<protein>
    <recommendedName>
        <fullName evidence="5">Dynactin subunit 5</fullName>
    </recommendedName>
</protein>
<keyword evidence="2" id="KW-0963">Cytoplasm</keyword>
<accession>A0A9P4MI72</accession>
<dbReference type="InterPro" id="IPR011004">
    <property type="entry name" value="Trimer_LpxA-like_sf"/>
</dbReference>
<keyword evidence="7" id="KW-1185">Reference proteome</keyword>
<evidence type="ECO:0000313" key="7">
    <source>
        <dbReference type="Proteomes" id="UP000799439"/>
    </source>
</evidence>
<dbReference type="CDD" id="cd03359">
    <property type="entry name" value="LbH_Dynactin_5"/>
    <property type="match status" value="1"/>
</dbReference>
<keyword evidence="3" id="KW-0206">Cytoskeleton</keyword>
<dbReference type="OrthoDB" id="417208at2759"/>
<evidence type="ECO:0000256" key="5">
    <source>
        <dbReference type="ARBA" id="ARBA00034865"/>
    </source>
</evidence>
<evidence type="ECO:0000256" key="3">
    <source>
        <dbReference type="ARBA" id="ARBA00023212"/>
    </source>
</evidence>
<dbReference type="InterPro" id="IPR047125">
    <property type="entry name" value="DCTN5"/>
</dbReference>
<evidence type="ECO:0000256" key="1">
    <source>
        <dbReference type="ARBA" id="ARBA00004245"/>
    </source>
</evidence>
<dbReference type="GO" id="GO:0005869">
    <property type="term" value="C:dynactin complex"/>
    <property type="evidence" value="ECO:0007669"/>
    <property type="project" value="TreeGrafter"/>
</dbReference>
<organism evidence="6 7">
    <name type="scientific">Myriangium duriaei CBS 260.36</name>
    <dbReference type="NCBI Taxonomy" id="1168546"/>
    <lineage>
        <taxon>Eukaryota</taxon>
        <taxon>Fungi</taxon>
        <taxon>Dikarya</taxon>
        <taxon>Ascomycota</taxon>
        <taxon>Pezizomycotina</taxon>
        <taxon>Dothideomycetes</taxon>
        <taxon>Dothideomycetidae</taxon>
        <taxon>Myriangiales</taxon>
        <taxon>Myriangiaceae</taxon>
        <taxon>Myriangium</taxon>
    </lineage>
</organism>
<reference evidence="6" key="1">
    <citation type="journal article" date="2020" name="Stud. Mycol.">
        <title>101 Dothideomycetes genomes: a test case for predicting lifestyles and emergence of pathogens.</title>
        <authorList>
            <person name="Haridas S."/>
            <person name="Albert R."/>
            <person name="Binder M."/>
            <person name="Bloem J."/>
            <person name="Labutti K."/>
            <person name="Salamov A."/>
            <person name="Andreopoulos B."/>
            <person name="Baker S."/>
            <person name="Barry K."/>
            <person name="Bills G."/>
            <person name="Bluhm B."/>
            <person name="Cannon C."/>
            <person name="Castanera R."/>
            <person name="Culley D."/>
            <person name="Daum C."/>
            <person name="Ezra D."/>
            <person name="Gonzalez J."/>
            <person name="Henrissat B."/>
            <person name="Kuo A."/>
            <person name="Liang C."/>
            <person name="Lipzen A."/>
            <person name="Lutzoni F."/>
            <person name="Magnuson J."/>
            <person name="Mondo S."/>
            <person name="Nolan M."/>
            <person name="Ohm R."/>
            <person name="Pangilinan J."/>
            <person name="Park H.-J."/>
            <person name="Ramirez L."/>
            <person name="Alfaro M."/>
            <person name="Sun H."/>
            <person name="Tritt A."/>
            <person name="Yoshinaga Y."/>
            <person name="Zwiers L.-H."/>
            <person name="Turgeon B."/>
            <person name="Goodwin S."/>
            <person name="Spatafora J."/>
            <person name="Crous P."/>
            <person name="Grigoriev I."/>
        </authorList>
    </citation>
    <scope>NUCLEOTIDE SEQUENCE</scope>
    <source>
        <strain evidence="6">CBS 260.36</strain>
    </source>
</reference>
<dbReference type="EMBL" id="ML996084">
    <property type="protein sequence ID" value="KAF2153883.1"/>
    <property type="molecule type" value="Genomic_DNA"/>
</dbReference>
<dbReference type="PANTHER" id="PTHR46126:SF1">
    <property type="entry name" value="DYNACTIN SUBUNIT 5"/>
    <property type="match status" value="1"/>
</dbReference>
<dbReference type="Gene3D" id="2.160.10.10">
    <property type="entry name" value="Hexapeptide repeat proteins"/>
    <property type="match status" value="1"/>
</dbReference>
<dbReference type="Pfam" id="PF21711">
    <property type="entry name" value="DCTN5"/>
    <property type="match status" value="1"/>
</dbReference>